<evidence type="ECO:0000256" key="4">
    <source>
        <dbReference type="ARBA" id="ARBA00023157"/>
    </source>
</evidence>
<dbReference type="Pfam" id="PF00354">
    <property type="entry name" value="Pentaxin"/>
    <property type="match status" value="2"/>
</dbReference>
<dbReference type="GO" id="GO:0046872">
    <property type="term" value="F:metal ion binding"/>
    <property type="evidence" value="ECO:0007669"/>
    <property type="project" value="UniProtKB-KW"/>
</dbReference>
<dbReference type="SMART" id="SM00159">
    <property type="entry name" value="PTX"/>
    <property type="match status" value="1"/>
</dbReference>
<dbReference type="Proteomes" id="UP001163046">
    <property type="component" value="Unassembled WGS sequence"/>
</dbReference>
<proteinExistence type="predicted"/>
<name>A0A9W9Z2Q2_9CNID</name>
<sequence>MLFLDREVSLISLNDGKWRQVCLTWSSAAGAWNLYLDGALRGNGSSLGTGLSIRGGGRLVLGQDQANSGLSSHQSFSSAKSFTGNISQFNLWDQVIEQPTIKNMSRYCYGNQSIGNVVIWSEFQMKINGQAQMGSQSLCNITAEESRFILNFPTVTMDNAVVVNLSMPSLTAGTICWWMKNAMNNYNVFSYVAPGELNPALEVYFGTSWRLHLFVKSQKLFYDGPPLADSYWHHLCTDWNSSSTVWHVYLDGVLQLTQTQKHIKDYTIQGGGVFHLGRLVEDGAYHPVKCFQGMITGFNIWTKTLSARAVAALAREPGTESGDAIAWSMLREGIMGSVEISYNNHVQLTAWESDYTLNFSMKSNNSYVSYNYASVVMKAFSACAWIKTTAWSGELTIFSYSNEVHVTAIVWSIIDGNTIQMNVNAWDPR</sequence>
<accession>A0A9W9Z2Q2</accession>
<dbReference type="SUPFAM" id="SSF49899">
    <property type="entry name" value="Concanavalin A-like lectins/glucanases"/>
    <property type="match status" value="3"/>
</dbReference>
<keyword evidence="4" id="KW-1015">Disulfide bond</keyword>
<dbReference type="PANTHER" id="PTHR19277:SF125">
    <property type="entry name" value="B6"/>
    <property type="match status" value="1"/>
</dbReference>
<comment type="cofactor">
    <cofactor evidence="1">
        <name>Ca(2+)</name>
        <dbReference type="ChEBI" id="CHEBI:29108"/>
    </cofactor>
</comment>
<dbReference type="AlphaFoldDB" id="A0A9W9Z2Q2"/>
<dbReference type="EMBL" id="MU826829">
    <property type="protein sequence ID" value="KAJ7373911.1"/>
    <property type="molecule type" value="Genomic_DNA"/>
</dbReference>
<dbReference type="PROSITE" id="PS51828">
    <property type="entry name" value="PTX_2"/>
    <property type="match status" value="2"/>
</dbReference>
<evidence type="ECO:0000256" key="1">
    <source>
        <dbReference type="ARBA" id="ARBA00001913"/>
    </source>
</evidence>
<dbReference type="PRINTS" id="PR00895">
    <property type="entry name" value="PENTAXIN"/>
</dbReference>
<protein>
    <recommendedName>
        <fullName evidence="7">Pentraxin (PTX) domain-containing protein</fullName>
    </recommendedName>
</protein>
<organism evidence="8 9">
    <name type="scientific">Desmophyllum pertusum</name>
    <dbReference type="NCBI Taxonomy" id="174260"/>
    <lineage>
        <taxon>Eukaryota</taxon>
        <taxon>Metazoa</taxon>
        <taxon>Cnidaria</taxon>
        <taxon>Anthozoa</taxon>
        <taxon>Hexacorallia</taxon>
        <taxon>Scleractinia</taxon>
        <taxon>Caryophylliina</taxon>
        <taxon>Caryophylliidae</taxon>
        <taxon>Desmophyllum</taxon>
    </lineage>
</organism>
<keyword evidence="3" id="KW-0106">Calcium</keyword>
<reference evidence="8" key="1">
    <citation type="submission" date="2023-01" db="EMBL/GenBank/DDBJ databases">
        <title>Genome assembly of the deep-sea coral Lophelia pertusa.</title>
        <authorList>
            <person name="Herrera S."/>
            <person name="Cordes E."/>
        </authorList>
    </citation>
    <scope>NUCLEOTIDE SEQUENCE</scope>
    <source>
        <strain evidence="8">USNM1676648</strain>
        <tissue evidence="8">Polyp</tissue>
    </source>
</reference>
<keyword evidence="9" id="KW-1185">Reference proteome</keyword>
<dbReference type="OrthoDB" id="5969871at2759"/>
<gene>
    <name evidence="8" type="ORF">OS493_009236</name>
</gene>
<evidence type="ECO:0000256" key="3">
    <source>
        <dbReference type="ARBA" id="ARBA00022837"/>
    </source>
</evidence>
<feature type="domain" description="Pentraxin (PTX)" evidence="7">
    <location>
        <begin position="1"/>
        <end position="139"/>
    </location>
</feature>
<feature type="domain" description="Pentraxin (PTX)" evidence="7">
    <location>
        <begin position="146"/>
        <end position="346"/>
    </location>
</feature>
<comment type="caution">
    <text evidence="8">The sequence shown here is derived from an EMBL/GenBank/DDBJ whole genome shotgun (WGS) entry which is preliminary data.</text>
</comment>
<evidence type="ECO:0000313" key="9">
    <source>
        <dbReference type="Proteomes" id="UP001163046"/>
    </source>
</evidence>
<dbReference type="InterPro" id="IPR051360">
    <property type="entry name" value="Neuronal_Pentraxin_Related"/>
</dbReference>
<evidence type="ECO:0000313" key="8">
    <source>
        <dbReference type="EMBL" id="KAJ7373911.1"/>
    </source>
</evidence>
<dbReference type="Gene3D" id="2.60.120.200">
    <property type="match status" value="3"/>
</dbReference>
<dbReference type="InterPro" id="IPR001759">
    <property type="entry name" value="PTX_dom"/>
</dbReference>
<dbReference type="InterPro" id="IPR013320">
    <property type="entry name" value="ConA-like_dom_sf"/>
</dbReference>
<evidence type="ECO:0000256" key="5">
    <source>
        <dbReference type="ARBA" id="ARBA00023180"/>
    </source>
</evidence>
<keyword evidence="5" id="KW-0325">Glycoprotein</keyword>
<comment type="caution">
    <text evidence="6">Lacks conserved residue(s) required for the propagation of feature annotation.</text>
</comment>
<keyword evidence="2" id="KW-0479">Metal-binding</keyword>
<dbReference type="PANTHER" id="PTHR19277">
    <property type="entry name" value="PENTRAXIN"/>
    <property type="match status" value="1"/>
</dbReference>
<evidence type="ECO:0000256" key="2">
    <source>
        <dbReference type="ARBA" id="ARBA00022723"/>
    </source>
</evidence>
<evidence type="ECO:0000259" key="7">
    <source>
        <dbReference type="PROSITE" id="PS51828"/>
    </source>
</evidence>
<evidence type="ECO:0000256" key="6">
    <source>
        <dbReference type="PROSITE-ProRule" id="PRU01172"/>
    </source>
</evidence>